<keyword evidence="2" id="KW-1185">Reference proteome</keyword>
<evidence type="ECO:0000313" key="2">
    <source>
        <dbReference type="Proteomes" id="UP000218231"/>
    </source>
</evidence>
<proteinExistence type="predicted"/>
<comment type="caution">
    <text evidence="1">The sequence shown here is derived from an EMBL/GenBank/DDBJ whole genome shotgun (WGS) entry which is preliminary data.</text>
</comment>
<gene>
    <name evidence="1" type="ORF">WR25_15528</name>
</gene>
<sequence>MRAGRHQQHVIFLAQHGIHRAAQAQADLCTPADHREHFIAVMHMFITQVGLAQVGAIAADHANYHAAVLGHQLVERPTARRDHFILAAARAQARAGLPAAEAHALLGQGPDWTGRIR</sequence>
<accession>A0A2A2KKF7</accession>
<dbReference type="AlphaFoldDB" id="A0A2A2KKF7"/>
<evidence type="ECO:0000313" key="1">
    <source>
        <dbReference type="EMBL" id="PAV74353.1"/>
    </source>
</evidence>
<dbReference type="Proteomes" id="UP000218231">
    <property type="component" value="Unassembled WGS sequence"/>
</dbReference>
<organism evidence="1 2">
    <name type="scientific">Diploscapter pachys</name>
    <dbReference type="NCBI Taxonomy" id="2018661"/>
    <lineage>
        <taxon>Eukaryota</taxon>
        <taxon>Metazoa</taxon>
        <taxon>Ecdysozoa</taxon>
        <taxon>Nematoda</taxon>
        <taxon>Chromadorea</taxon>
        <taxon>Rhabditida</taxon>
        <taxon>Rhabditina</taxon>
        <taxon>Rhabditomorpha</taxon>
        <taxon>Rhabditoidea</taxon>
        <taxon>Rhabditidae</taxon>
        <taxon>Diploscapter</taxon>
    </lineage>
</organism>
<reference evidence="1 2" key="1">
    <citation type="journal article" date="2017" name="Curr. Biol.">
        <title>Genome architecture and evolution of a unichromosomal asexual nematode.</title>
        <authorList>
            <person name="Fradin H."/>
            <person name="Zegar C."/>
            <person name="Gutwein M."/>
            <person name="Lucas J."/>
            <person name="Kovtun M."/>
            <person name="Corcoran D."/>
            <person name="Baugh L.R."/>
            <person name="Kiontke K."/>
            <person name="Gunsalus K."/>
            <person name="Fitch D.H."/>
            <person name="Piano F."/>
        </authorList>
    </citation>
    <scope>NUCLEOTIDE SEQUENCE [LARGE SCALE GENOMIC DNA]</scope>
    <source>
        <strain evidence="1">PF1309</strain>
    </source>
</reference>
<name>A0A2A2KKF7_9BILA</name>
<dbReference type="EMBL" id="LIAE01008346">
    <property type="protein sequence ID" value="PAV74353.1"/>
    <property type="molecule type" value="Genomic_DNA"/>
</dbReference>
<protein>
    <submittedName>
        <fullName evidence="1">Uncharacterized protein</fullName>
    </submittedName>
</protein>